<keyword evidence="8" id="KW-1185">Reference proteome</keyword>
<protein>
    <recommendedName>
        <fullName evidence="6">Major facilitator superfamily (MFS) profile domain-containing protein</fullName>
    </recommendedName>
</protein>
<evidence type="ECO:0000256" key="4">
    <source>
        <dbReference type="ARBA" id="ARBA00023136"/>
    </source>
</evidence>
<dbReference type="Pfam" id="PF07690">
    <property type="entry name" value="MFS_1"/>
    <property type="match status" value="1"/>
</dbReference>
<dbReference type="Proteomes" id="UP001396898">
    <property type="component" value="Unassembled WGS sequence"/>
</dbReference>
<name>A0ABR1T2P1_9PEZI</name>
<reference evidence="7 8" key="1">
    <citation type="submission" date="2023-01" db="EMBL/GenBank/DDBJ databases">
        <title>Analysis of 21 Apiospora genomes using comparative genomics revels a genus with tremendous synthesis potential of carbohydrate active enzymes and secondary metabolites.</title>
        <authorList>
            <person name="Sorensen T."/>
        </authorList>
    </citation>
    <scope>NUCLEOTIDE SEQUENCE [LARGE SCALE GENOMIC DNA]</scope>
    <source>
        <strain evidence="7 8">CBS 20057</strain>
    </source>
</reference>
<evidence type="ECO:0000256" key="3">
    <source>
        <dbReference type="ARBA" id="ARBA00022989"/>
    </source>
</evidence>
<evidence type="ECO:0000256" key="1">
    <source>
        <dbReference type="ARBA" id="ARBA00004141"/>
    </source>
</evidence>
<dbReference type="InterPro" id="IPR036259">
    <property type="entry name" value="MFS_trans_sf"/>
</dbReference>
<comment type="caution">
    <text evidence="7">The sequence shown here is derived from an EMBL/GenBank/DDBJ whole genome shotgun (WGS) entry which is preliminary data.</text>
</comment>
<dbReference type="EMBL" id="JAQQWI010000001">
    <property type="protein sequence ID" value="KAK8040220.1"/>
    <property type="molecule type" value="Genomic_DNA"/>
</dbReference>
<comment type="subcellular location">
    <subcellularLocation>
        <location evidence="1">Membrane</location>
        <topology evidence="1">Multi-pass membrane protein</topology>
    </subcellularLocation>
</comment>
<evidence type="ECO:0000256" key="5">
    <source>
        <dbReference type="SAM" id="Phobius"/>
    </source>
</evidence>
<evidence type="ECO:0000313" key="7">
    <source>
        <dbReference type="EMBL" id="KAK8040220.1"/>
    </source>
</evidence>
<keyword evidence="4 5" id="KW-0472">Membrane</keyword>
<dbReference type="InterPro" id="IPR020846">
    <property type="entry name" value="MFS_dom"/>
</dbReference>
<feature type="transmembrane region" description="Helical" evidence="5">
    <location>
        <begin position="38"/>
        <end position="60"/>
    </location>
</feature>
<keyword evidence="3 5" id="KW-1133">Transmembrane helix</keyword>
<dbReference type="InterPro" id="IPR011701">
    <property type="entry name" value="MFS"/>
</dbReference>
<evidence type="ECO:0000313" key="8">
    <source>
        <dbReference type="Proteomes" id="UP001396898"/>
    </source>
</evidence>
<dbReference type="PANTHER" id="PTHR23501:SF156">
    <property type="entry name" value="TRANSPORTER, PUTATIVE-RELATED"/>
    <property type="match status" value="1"/>
</dbReference>
<proteinExistence type="predicted"/>
<dbReference type="PROSITE" id="PS50850">
    <property type="entry name" value="MFS"/>
    <property type="match status" value="1"/>
</dbReference>
<evidence type="ECO:0000259" key="6">
    <source>
        <dbReference type="PROSITE" id="PS50850"/>
    </source>
</evidence>
<gene>
    <name evidence="7" type="ORF">PG991_000008</name>
</gene>
<feature type="transmembrane region" description="Helical" evidence="5">
    <location>
        <begin position="7"/>
        <end position="26"/>
    </location>
</feature>
<dbReference type="SUPFAM" id="SSF103473">
    <property type="entry name" value="MFS general substrate transporter"/>
    <property type="match status" value="1"/>
</dbReference>
<sequence length="100" mass="11383">MHKERLMYFGYFSILLLVGTVLGPIFGSAFARLATWRWIGWFNLPLSALGLGLAPIFLRLKLTDQPLRKKLRRLDWGELGILRPLAVSVSWRRPCSPSAS</sequence>
<evidence type="ECO:0000256" key="2">
    <source>
        <dbReference type="ARBA" id="ARBA00022692"/>
    </source>
</evidence>
<accession>A0ABR1T2P1</accession>
<dbReference type="PANTHER" id="PTHR23501">
    <property type="entry name" value="MAJOR FACILITATOR SUPERFAMILY"/>
    <property type="match status" value="1"/>
</dbReference>
<feature type="domain" description="Major facilitator superfamily (MFS) profile" evidence="6">
    <location>
        <begin position="1"/>
        <end position="100"/>
    </location>
</feature>
<keyword evidence="2 5" id="KW-0812">Transmembrane</keyword>
<dbReference type="Gene3D" id="1.20.1720.10">
    <property type="entry name" value="Multidrug resistance protein D"/>
    <property type="match status" value="1"/>
</dbReference>
<organism evidence="7 8">
    <name type="scientific">Apiospora marii</name>
    <dbReference type="NCBI Taxonomy" id="335849"/>
    <lineage>
        <taxon>Eukaryota</taxon>
        <taxon>Fungi</taxon>
        <taxon>Dikarya</taxon>
        <taxon>Ascomycota</taxon>
        <taxon>Pezizomycotina</taxon>
        <taxon>Sordariomycetes</taxon>
        <taxon>Xylariomycetidae</taxon>
        <taxon>Amphisphaeriales</taxon>
        <taxon>Apiosporaceae</taxon>
        <taxon>Apiospora</taxon>
    </lineage>
</organism>